<dbReference type="Pfam" id="PF11527">
    <property type="entry name" value="ARL2_Bind_BART"/>
    <property type="match status" value="1"/>
</dbReference>
<evidence type="ECO:0000256" key="3">
    <source>
        <dbReference type="ARBA" id="ARBA00007460"/>
    </source>
</evidence>
<dbReference type="EMBL" id="CAJNOR010004183">
    <property type="protein sequence ID" value="CAF1481871.1"/>
    <property type="molecule type" value="Genomic_DNA"/>
</dbReference>
<feature type="region of interest" description="Disordered" evidence="10">
    <location>
        <begin position="158"/>
        <end position="196"/>
    </location>
</feature>
<evidence type="ECO:0000256" key="6">
    <source>
        <dbReference type="ARBA" id="ARBA00023054"/>
    </source>
</evidence>
<comment type="subcellular location">
    <subcellularLocation>
        <location evidence="1">Cell projection</location>
        <location evidence="1">Cilium</location>
    </subcellularLocation>
    <subcellularLocation>
        <location evidence="2">Cytoplasm</location>
    </subcellularLocation>
</comment>
<evidence type="ECO:0000256" key="7">
    <source>
        <dbReference type="ARBA" id="ARBA00023069"/>
    </source>
</evidence>
<keyword evidence="14" id="KW-1185">Reference proteome</keyword>
<dbReference type="GO" id="GO:0005930">
    <property type="term" value="C:axoneme"/>
    <property type="evidence" value="ECO:0007669"/>
    <property type="project" value="TreeGrafter"/>
</dbReference>
<evidence type="ECO:0000256" key="1">
    <source>
        <dbReference type="ARBA" id="ARBA00004138"/>
    </source>
</evidence>
<evidence type="ECO:0000313" key="12">
    <source>
        <dbReference type="EMBL" id="CAF1326332.1"/>
    </source>
</evidence>
<dbReference type="OrthoDB" id="272687at2759"/>
<evidence type="ECO:0000256" key="9">
    <source>
        <dbReference type="ARBA" id="ARBA00031593"/>
    </source>
</evidence>
<evidence type="ECO:0000259" key="11">
    <source>
        <dbReference type="Pfam" id="PF11527"/>
    </source>
</evidence>
<keyword evidence="6" id="KW-0175">Coiled coil</keyword>
<dbReference type="InterPro" id="IPR038888">
    <property type="entry name" value="CFAP36"/>
</dbReference>
<proteinExistence type="inferred from homology"/>
<dbReference type="PANTHER" id="PTHR21532">
    <property type="entry name" value="PHOSPHODIESTERASE HL"/>
    <property type="match status" value="1"/>
</dbReference>
<dbReference type="InterPro" id="IPR042541">
    <property type="entry name" value="BART_sf"/>
</dbReference>
<evidence type="ECO:0000313" key="15">
    <source>
        <dbReference type="Proteomes" id="UP000663852"/>
    </source>
</evidence>
<evidence type="ECO:0000313" key="14">
    <source>
        <dbReference type="Proteomes" id="UP000663828"/>
    </source>
</evidence>
<dbReference type="Proteomes" id="UP000663852">
    <property type="component" value="Unassembled WGS sequence"/>
</dbReference>
<evidence type="ECO:0000256" key="5">
    <source>
        <dbReference type="ARBA" id="ARBA00022490"/>
    </source>
</evidence>
<comment type="caution">
    <text evidence="12">The sequence shown here is derived from an EMBL/GenBank/DDBJ whole genome shotgun (WGS) entry which is preliminary data.</text>
</comment>
<name>A0A815FHX0_ADIRI</name>
<evidence type="ECO:0000313" key="13">
    <source>
        <dbReference type="EMBL" id="CAF1481871.1"/>
    </source>
</evidence>
<accession>A0A815FHX0</accession>
<reference evidence="12" key="1">
    <citation type="submission" date="2021-02" db="EMBL/GenBank/DDBJ databases">
        <authorList>
            <person name="Nowell W R."/>
        </authorList>
    </citation>
    <scope>NUCLEOTIDE SEQUENCE</scope>
</reference>
<dbReference type="Gene3D" id="1.20.1520.10">
    <property type="entry name" value="ADP-ribosylation factor-like 2-binding protein, domain"/>
    <property type="match status" value="1"/>
</dbReference>
<dbReference type="EMBL" id="CAJNOJ010000239">
    <property type="protein sequence ID" value="CAF1326332.1"/>
    <property type="molecule type" value="Genomic_DNA"/>
</dbReference>
<keyword evidence="8" id="KW-0966">Cell projection</keyword>
<evidence type="ECO:0000256" key="10">
    <source>
        <dbReference type="SAM" id="MobiDB-lite"/>
    </source>
</evidence>
<dbReference type="GO" id="GO:0097546">
    <property type="term" value="C:ciliary base"/>
    <property type="evidence" value="ECO:0007669"/>
    <property type="project" value="TreeGrafter"/>
</dbReference>
<evidence type="ECO:0000256" key="8">
    <source>
        <dbReference type="ARBA" id="ARBA00023273"/>
    </source>
</evidence>
<dbReference type="AlphaFoldDB" id="A0A815FHX0"/>
<evidence type="ECO:0000256" key="2">
    <source>
        <dbReference type="ARBA" id="ARBA00004496"/>
    </source>
</evidence>
<organism evidence="12 15">
    <name type="scientific">Adineta ricciae</name>
    <name type="common">Rotifer</name>
    <dbReference type="NCBI Taxonomy" id="249248"/>
    <lineage>
        <taxon>Eukaryota</taxon>
        <taxon>Metazoa</taxon>
        <taxon>Spiralia</taxon>
        <taxon>Gnathifera</taxon>
        <taxon>Rotifera</taxon>
        <taxon>Eurotatoria</taxon>
        <taxon>Bdelloidea</taxon>
        <taxon>Adinetida</taxon>
        <taxon>Adinetidae</taxon>
        <taxon>Adineta</taxon>
    </lineage>
</organism>
<evidence type="ECO:0000256" key="4">
    <source>
        <dbReference type="ARBA" id="ARBA00021815"/>
    </source>
</evidence>
<keyword evidence="5" id="KW-0963">Cytoplasm</keyword>
<keyword evidence="7" id="KW-0969">Cilium</keyword>
<gene>
    <name evidence="12" type="ORF">EDS130_LOCUS31938</name>
    <name evidence="13" type="ORF">XAT740_LOCUS38578</name>
</gene>
<protein>
    <recommendedName>
        <fullName evidence="4">Cilia- and flagella-associated protein 36</fullName>
    </recommendedName>
    <alternativeName>
        <fullName evidence="9">Coiled-coil domain-containing protein 104</fullName>
    </alternativeName>
</protein>
<feature type="compositionally biased region" description="Low complexity" evidence="10">
    <location>
        <begin position="160"/>
        <end position="171"/>
    </location>
</feature>
<dbReference type="Proteomes" id="UP000663828">
    <property type="component" value="Unassembled WGS sequence"/>
</dbReference>
<dbReference type="PANTHER" id="PTHR21532:SF0">
    <property type="entry name" value="CILIA- AND FLAGELLA-ASSOCIATED PROTEIN 36"/>
    <property type="match status" value="1"/>
</dbReference>
<sequence>MASGDESWINDLIHDFVHSSIWLAPVQTFIDTNCACFDYEDDDHSSSSLLAEQKSIYRQYRRLVDSLLTSLSDDFNLEKNALKNIYQRNSSVAMNESYEQLYSADDFELFTEMMKRKNLILQLQALVNLQLKHGILKPSDANDDRVLQLVLQATSAANRPATKTTASPASTVLPNSKRQDNVEVKSSGRQREVREPKTIKEPETIDSVPEDVLREKLRELSISTTNDETTASMVSSRQNFLKQQRDLIISKQRHERARELENESIDARPQSAANVARKAMEKEQQISNDELEKRRAMAVKLRREVVDKQ</sequence>
<dbReference type="InterPro" id="IPR023379">
    <property type="entry name" value="BART_dom"/>
</dbReference>
<comment type="similarity">
    <text evidence="3">Belongs to the CFAP36 family.</text>
</comment>
<feature type="domain" description="BART" evidence="11">
    <location>
        <begin position="6"/>
        <end position="122"/>
    </location>
</feature>